<gene>
    <name evidence="7" type="ORF">GCM10010238_06130</name>
</gene>
<keyword evidence="2" id="KW-0805">Transcription regulation</keyword>
<dbReference type="GO" id="GO:0003677">
    <property type="term" value="F:DNA binding"/>
    <property type="evidence" value="ECO:0007669"/>
    <property type="project" value="UniProtKB-KW"/>
</dbReference>
<evidence type="ECO:0000259" key="6">
    <source>
        <dbReference type="PROSITE" id="PS50937"/>
    </source>
</evidence>
<feature type="domain" description="HTH merR-type" evidence="6">
    <location>
        <begin position="7"/>
        <end position="76"/>
    </location>
</feature>
<evidence type="ECO:0000313" key="7">
    <source>
        <dbReference type="EMBL" id="GGS20655.1"/>
    </source>
</evidence>
<dbReference type="SMART" id="SM00422">
    <property type="entry name" value="HTH_MERR"/>
    <property type="match status" value="1"/>
</dbReference>
<dbReference type="PROSITE" id="PS50937">
    <property type="entry name" value="HTH_MERR_2"/>
    <property type="match status" value="1"/>
</dbReference>
<feature type="region of interest" description="Disordered" evidence="5">
    <location>
        <begin position="300"/>
        <end position="325"/>
    </location>
</feature>
<comment type="caution">
    <text evidence="7">The sequence shown here is derived from an EMBL/GenBank/DDBJ whole genome shotgun (WGS) entry which is preliminary data.</text>
</comment>
<reference evidence="7" key="1">
    <citation type="journal article" date="2014" name="Int. J. Syst. Evol. Microbiol.">
        <title>Complete genome sequence of Corynebacterium casei LMG S-19264T (=DSM 44701T), isolated from a smear-ripened cheese.</title>
        <authorList>
            <consortium name="US DOE Joint Genome Institute (JGI-PGF)"/>
            <person name="Walter F."/>
            <person name="Albersmeier A."/>
            <person name="Kalinowski J."/>
            <person name="Ruckert C."/>
        </authorList>
    </citation>
    <scope>NUCLEOTIDE SEQUENCE</scope>
    <source>
        <strain evidence="7">JCM 4234</strain>
    </source>
</reference>
<dbReference type="Pfam" id="PF13411">
    <property type="entry name" value="MerR_1"/>
    <property type="match status" value="1"/>
</dbReference>
<dbReference type="AlphaFoldDB" id="A0A918G710"/>
<dbReference type="InterPro" id="IPR000551">
    <property type="entry name" value="MerR-type_HTH_dom"/>
</dbReference>
<evidence type="ECO:0000256" key="5">
    <source>
        <dbReference type="SAM" id="MobiDB-lite"/>
    </source>
</evidence>
<sequence length="325" mass="34785">MTVTHDTWAIGELAAATGLPVKTVRYYSDSGLLPEAGRSAGGHRRYGADALERLRLIRRLRALDLPVATIARVVNGELPLADLVTGELDAVQARLTRLRWQQATLRALDDCSDTERLRRLAVLARVQRLPDAHLDLVRTWERMLPATLPAGLAAAVVGQAVPDPPRDPTAETALAYAELHALAAHPGFPEYYAAAHARDRTSLYAGLLDACELSRAALDEGLAPGPGPALDAFARACARGRGEPDGPGFRGALADALRWTVPLFGRYWGHYATVTGAGRPTEGTAHVWCVRALRATAVSGGPVRVRDRRPPAPRTPPGGWRGAGP</sequence>
<dbReference type="Gene3D" id="1.10.1660.10">
    <property type="match status" value="1"/>
</dbReference>
<dbReference type="Proteomes" id="UP000653493">
    <property type="component" value="Unassembled WGS sequence"/>
</dbReference>
<keyword evidence="3" id="KW-0238">DNA-binding</keyword>
<accession>A0A918G710</accession>
<evidence type="ECO:0000256" key="2">
    <source>
        <dbReference type="ARBA" id="ARBA00023015"/>
    </source>
</evidence>
<dbReference type="InterPro" id="IPR047057">
    <property type="entry name" value="MerR_fam"/>
</dbReference>
<dbReference type="EMBL" id="BMSL01000001">
    <property type="protein sequence ID" value="GGS20655.1"/>
    <property type="molecule type" value="Genomic_DNA"/>
</dbReference>
<protein>
    <submittedName>
        <fullName evidence="7">MerR family transcriptional regulator</fullName>
    </submittedName>
</protein>
<evidence type="ECO:0000256" key="3">
    <source>
        <dbReference type="ARBA" id="ARBA00023125"/>
    </source>
</evidence>
<organism evidence="7 8">
    <name type="scientific">Streptomyces griseoviridis</name>
    <dbReference type="NCBI Taxonomy" id="45398"/>
    <lineage>
        <taxon>Bacteria</taxon>
        <taxon>Bacillati</taxon>
        <taxon>Actinomycetota</taxon>
        <taxon>Actinomycetes</taxon>
        <taxon>Kitasatosporales</taxon>
        <taxon>Streptomycetaceae</taxon>
        <taxon>Streptomyces</taxon>
    </lineage>
</organism>
<keyword evidence="1" id="KW-0678">Repressor</keyword>
<dbReference type="SUPFAM" id="SSF46955">
    <property type="entry name" value="Putative DNA-binding domain"/>
    <property type="match status" value="1"/>
</dbReference>
<evidence type="ECO:0000256" key="1">
    <source>
        <dbReference type="ARBA" id="ARBA00022491"/>
    </source>
</evidence>
<dbReference type="PANTHER" id="PTHR30204">
    <property type="entry name" value="REDOX-CYCLING DRUG-SENSING TRANSCRIPTIONAL ACTIVATOR SOXR"/>
    <property type="match status" value="1"/>
</dbReference>
<proteinExistence type="predicted"/>
<reference evidence="7" key="2">
    <citation type="submission" date="2020-09" db="EMBL/GenBank/DDBJ databases">
        <authorList>
            <person name="Sun Q."/>
            <person name="Ohkuma M."/>
        </authorList>
    </citation>
    <scope>NUCLEOTIDE SEQUENCE</scope>
    <source>
        <strain evidence="7">JCM 4234</strain>
    </source>
</reference>
<dbReference type="PRINTS" id="PR00040">
    <property type="entry name" value="HTHMERR"/>
</dbReference>
<dbReference type="GO" id="GO:0003700">
    <property type="term" value="F:DNA-binding transcription factor activity"/>
    <property type="evidence" value="ECO:0007669"/>
    <property type="project" value="InterPro"/>
</dbReference>
<keyword evidence="4" id="KW-0804">Transcription</keyword>
<keyword evidence="8" id="KW-1185">Reference proteome</keyword>
<evidence type="ECO:0000313" key="8">
    <source>
        <dbReference type="Proteomes" id="UP000653493"/>
    </source>
</evidence>
<name>A0A918G710_STRGD</name>
<dbReference type="PANTHER" id="PTHR30204:SF69">
    <property type="entry name" value="MERR-FAMILY TRANSCRIPTIONAL REGULATOR"/>
    <property type="match status" value="1"/>
</dbReference>
<evidence type="ECO:0000256" key="4">
    <source>
        <dbReference type="ARBA" id="ARBA00023163"/>
    </source>
</evidence>
<dbReference type="InterPro" id="IPR009061">
    <property type="entry name" value="DNA-bd_dom_put_sf"/>
</dbReference>